<protein>
    <submittedName>
        <fullName evidence="1">Uncharacterized protein</fullName>
    </submittedName>
</protein>
<reference evidence="1 2" key="1">
    <citation type="submission" date="2024-02" db="EMBL/GenBank/DDBJ databases">
        <title>Chromosome-scale genome assembly of the rough periwinkle Littorina saxatilis.</title>
        <authorList>
            <person name="De Jode A."/>
            <person name="Faria R."/>
            <person name="Formenti G."/>
            <person name="Sims Y."/>
            <person name="Smith T.P."/>
            <person name="Tracey A."/>
            <person name="Wood J.M.D."/>
            <person name="Zagrodzka Z.B."/>
            <person name="Johannesson K."/>
            <person name="Butlin R.K."/>
            <person name="Leder E.H."/>
        </authorList>
    </citation>
    <scope>NUCLEOTIDE SEQUENCE [LARGE SCALE GENOMIC DNA]</scope>
    <source>
        <strain evidence="1">Snail1</strain>
        <tissue evidence="1">Muscle</tissue>
    </source>
</reference>
<comment type="caution">
    <text evidence="1">The sequence shown here is derived from an EMBL/GenBank/DDBJ whole genome shotgun (WGS) entry which is preliminary data.</text>
</comment>
<organism evidence="1 2">
    <name type="scientific">Littorina saxatilis</name>
    <dbReference type="NCBI Taxonomy" id="31220"/>
    <lineage>
        <taxon>Eukaryota</taxon>
        <taxon>Metazoa</taxon>
        <taxon>Spiralia</taxon>
        <taxon>Lophotrochozoa</taxon>
        <taxon>Mollusca</taxon>
        <taxon>Gastropoda</taxon>
        <taxon>Caenogastropoda</taxon>
        <taxon>Littorinimorpha</taxon>
        <taxon>Littorinoidea</taxon>
        <taxon>Littorinidae</taxon>
        <taxon>Littorina</taxon>
    </lineage>
</organism>
<sequence length="120" mass="13007">MLWKGVNSINVLEPCKYKSAGGVLLNILCHPKNVLNDGPLISEDDCITDSPVPTSSVTSAETASGMLLNTLPSIAVSCVRPWNPTFLAETNRERLESDESIFLLTSLLHRHVSKTSAKLS</sequence>
<accession>A0AAN9B846</accession>
<keyword evidence="2" id="KW-1185">Reference proteome</keyword>
<dbReference type="EMBL" id="JBAMIC010000011">
    <property type="protein sequence ID" value="KAK7101003.1"/>
    <property type="molecule type" value="Genomic_DNA"/>
</dbReference>
<dbReference type="AlphaFoldDB" id="A0AAN9B846"/>
<name>A0AAN9B846_9CAEN</name>
<gene>
    <name evidence="1" type="ORF">V1264_023855</name>
</gene>
<evidence type="ECO:0000313" key="1">
    <source>
        <dbReference type="EMBL" id="KAK7101003.1"/>
    </source>
</evidence>
<evidence type="ECO:0000313" key="2">
    <source>
        <dbReference type="Proteomes" id="UP001374579"/>
    </source>
</evidence>
<dbReference type="Proteomes" id="UP001374579">
    <property type="component" value="Unassembled WGS sequence"/>
</dbReference>
<proteinExistence type="predicted"/>